<keyword evidence="3" id="KW-1003">Cell membrane</keyword>
<feature type="transmembrane region" description="Helical" evidence="7">
    <location>
        <begin position="152"/>
        <end position="175"/>
    </location>
</feature>
<dbReference type="NCBIfam" id="TIGR00427">
    <property type="entry name" value="NAAT family transporter"/>
    <property type="match status" value="1"/>
</dbReference>
<feature type="transmembrane region" description="Helical" evidence="7">
    <location>
        <begin position="6"/>
        <end position="28"/>
    </location>
</feature>
<dbReference type="RefSeq" id="WP_090883730.1">
    <property type="nucleotide sequence ID" value="NZ_FOGG01000009.1"/>
</dbReference>
<name>A0A1H9P5Q0_9SPHI</name>
<dbReference type="GO" id="GO:0005886">
    <property type="term" value="C:plasma membrane"/>
    <property type="evidence" value="ECO:0007669"/>
    <property type="project" value="UniProtKB-SubCell"/>
</dbReference>
<evidence type="ECO:0000313" key="8">
    <source>
        <dbReference type="EMBL" id="SER43417.1"/>
    </source>
</evidence>
<evidence type="ECO:0000256" key="5">
    <source>
        <dbReference type="ARBA" id="ARBA00022989"/>
    </source>
</evidence>
<dbReference type="EMBL" id="FOGG01000009">
    <property type="protein sequence ID" value="SER43417.1"/>
    <property type="molecule type" value="Genomic_DNA"/>
</dbReference>
<organism evidence="8 9">
    <name type="scientific">Pedobacter rhizosphaerae</name>
    <dbReference type="NCBI Taxonomy" id="390241"/>
    <lineage>
        <taxon>Bacteria</taxon>
        <taxon>Pseudomonadati</taxon>
        <taxon>Bacteroidota</taxon>
        <taxon>Sphingobacteriia</taxon>
        <taxon>Sphingobacteriales</taxon>
        <taxon>Sphingobacteriaceae</taxon>
        <taxon>Pedobacter</taxon>
    </lineage>
</organism>
<evidence type="ECO:0000256" key="3">
    <source>
        <dbReference type="ARBA" id="ARBA00022475"/>
    </source>
</evidence>
<dbReference type="Pfam" id="PF01914">
    <property type="entry name" value="MarC"/>
    <property type="match status" value="1"/>
</dbReference>
<feature type="transmembrane region" description="Helical" evidence="7">
    <location>
        <begin position="119"/>
        <end position="140"/>
    </location>
</feature>
<dbReference type="PANTHER" id="PTHR33508">
    <property type="entry name" value="UPF0056 MEMBRANE PROTEIN YHCE"/>
    <property type="match status" value="1"/>
</dbReference>
<reference evidence="8 9" key="1">
    <citation type="submission" date="2016-10" db="EMBL/GenBank/DDBJ databases">
        <authorList>
            <person name="de Groot N.N."/>
        </authorList>
    </citation>
    <scope>NUCLEOTIDE SEQUENCE [LARGE SCALE GENOMIC DNA]</scope>
    <source>
        <strain evidence="8 9">DSM 18610</strain>
    </source>
</reference>
<proteinExistence type="inferred from homology"/>
<evidence type="ECO:0000256" key="2">
    <source>
        <dbReference type="ARBA" id="ARBA00009784"/>
    </source>
</evidence>
<keyword evidence="6 7" id="KW-0472">Membrane</keyword>
<dbReference type="PANTHER" id="PTHR33508:SF1">
    <property type="entry name" value="UPF0056 MEMBRANE PROTEIN YHCE"/>
    <property type="match status" value="1"/>
</dbReference>
<protein>
    <recommendedName>
        <fullName evidence="7">UPF0056 membrane protein</fullName>
    </recommendedName>
</protein>
<evidence type="ECO:0000256" key="7">
    <source>
        <dbReference type="RuleBase" id="RU362048"/>
    </source>
</evidence>
<keyword evidence="9" id="KW-1185">Reference proteome</keyword>
<gene>
    <name evidence="8" type="ORF">SAMN04488023_10940</name>
</gene>
<comment type="caution">
    <text evidence="7">Lacks conserved residue(s) required for the propagation of feature annotation.</text>
</comment>
<evidence type="ECO:0000256" key="4">
    <source>
        <dbReference type="ARBA" id="ARBA00022692"/>
    </source>
</evidence>
<feature type="transmembrane region" description="Helical" evidence="7">
    <location>
        <begin position="48"/>
        <end position="67"/>
    </location>
</feature>
<dbReference type="OrthoDB" id="21094at2"/>
<dbReference type="Proteomes" id="UP000199572">
    <property type="component" value="Unassembled WGS sequence"/>
</dbReference>
<dbReference type="STRING" id="390241.SAMN04488023_10940"/>
<comment type="subcellular location">
    <subcellularLocation>
        <location evidence="1 7">Cell membrane</location>
        <topology evidence="1 7">Multi-pass membrane protein</topology>
    </subcellularLocation>
</comment>
<sequence length="218" mass="24332">MSNDFIHLLFIGLIALFPVVNPLGSAFIIEHYFKGLDREEKRNAVKKVVFYAFSICSVSLFSGRYILELFGLSIPNIQLAGGIMICKMGWELLSKQEQSQDKIKMSEVSNKDTSLENKLFYPISFPITTGPGTMSVLFTLSAHSAGIDFNGYMVNTLAIFISILIMCVLIYIFYLNTGSILNYLGKKGEIIINQMSSFLIFCVGLQIAFSGIKTLLKM</sequence>
<evidence type="ECO:0000313" key="9">
    <source>
        <dbReference type="Proteomes" id="UP000199572"/>
    </source>
</evidence>
<keyword evidence="4 7" id="KW-0812">Transmembrane</keyword>
<dbReference type="InterPro" id="IPR002771">
    <property type="entry name" value="Multi_antbiot-R_MarC"/>
</dbReference>
<feature type="transmembrane region" description="Helical" evidence="7">
    <location>
        <begin position="195"/>
        <end position="216"/>
    </location>
</feature>
<accession>A0A1H9P5Q0</accession>
<evidence type="ECO:0000256" key="6">
    <source>
        <dbReference type="ARBA" id="ARBA00023136"/>
    </source>
</evidence>
<comment type="similarity">
    <text evidence="2 7">Belongs to the UPF0056 (MarC) family.</text>
</comment>
<dbReference type="AlphaFoldDB" id="A0A1H9P5Q0"/>
<evidence type="ECO:0000256" key="1">
    <source>
        <dbReference type="ARBA" id="ARBA00004651"/>
    </source>
</evidence>
<keyword evidence="5 7" id="KW-1133">Transmembrane helix</keyword>